<reference evidence="1" key="1">
    <citation type="submission" date="2021-06" db="EMBL/GenBank/DDBJ databases">
        <authorList>
            <person name="Kallberg Y."/>
            <person name="Tangrot J."/>
            <person name="Rosling A."/>
        </authorList>
    </citation>
    <scope>NUCLEOTIDE SEQUENCE</scope>
    <source>
        <strain evidence="1">FL966</strain>
    </source>
</reference>
<gene>
    <name evidence="1" type="ORF">CPELLU_LOCUS14397</name>
</gene>
<accession>A0A9N9IR57</accession>
<sequence>MARIYNINIQSLVLVFAPTGVVAFNIYRTTIHSALSIPIGSTNLDIDSKQLKQLQKRLNRDSEEQHNFRDILLQLHNKQDYFLDAIYIFLQKINVNEFNINKLKSLNCPIARINAIHTDGNEACKADYNTAKGLETQLFLARSAHVMLRTNL</sequence>
<protein>
    <submittedName>
        <fullName evidence="1">9155_t:CDS:1</fullName>
    </submittedName>
</protein>
<dbReference type="EMBL" id="CAJVQA010017005">
    <property type="protein sequence ID" value="CAG8746319.1"/>
    <property type="molecule type" value="Genomic_DNA"/>
</dbReference>
<evidence type="ECO:0000313" key="2">
    <source>
        <dbReference type="Proteomes" id="UP000789759"/>
    </source>
</evidence>
<dbReference type="Proteomes" id="UP000789759">
    <property type="component" value="Unassembled WGS sequence"/>
</dbReference>
<organism evidence="1 2">
    <name type="scientific">Cetraspora pellucida</name>
    <dbReference type="NCBI Taxonomy" id="1433469"/>
    <lineage>
        <taxon>Eukaryota</taxon>
        <taxon>Fungi</taxon>
        <taxon>Fungi incertae sedis</taxon>
        <taxon>Mucoromycota</taxon>
        <taxon>Glomeromycotina</taxon>
        <taxon>Glomeromycetes</taxon>
        <taxon>Diversisporales</taxon>
        <taxon>Gigasporaceae</taxon>
        <taxon>Cetraspora</taxon>
    </lineage>
</organism>
<comment type="caution">
    <text evidence="1">The sequence shown here is derived from an EMBL/GenBank/DDBJ whole genome shotgun (WGS) entry which is preliminary data.</text>
</comment>
<dbReference type="PANTHER" id="PTHR47642">
    <property type="entry name" value="ATP-DEPENDENT DNA HELICASE"/>
    <property type="match status" value="1"/>
</dbReference>
<proteinExistence type="predicted"/>
<dbReference type="PANTHER" id="PTHR47642:SF5">
    <property type="entry name" value="ATP-DEPENDENT DNA HELICASE"/>
    <property type="match status" value="1"/>
</dbReference>
<dbReference type="OrthoDB" id="1884788at2759"/>
<dbReference type="InterPro" id="IPR051055">
    <property type="entry name" value="PIF1_helicase"/>
</dbReference>
<evidence type="ECO:0000313" key="1">
    <source>
        <dbReference type="EMBL" id="CAG8746319.1"/>
    </source>
</evidence>
<name>A0A9N9IR57_9GLOM</name>
<dbReference type="AlphaFoldDB" id="A0A9N9IR57"/>
<keyword evidence="2" id="KW-1185">Reference proteome</keyword>